<reference evidence="2 3" key="1">
    <citation type="journal article" date="2020" name="ISME J.">
        <title>Comparative genomics reveals insights into cyanobacterial evolution and habitat adaptation.</title>
        <authorList>
            <person name="Chen M.Y."/>
            <person name="Teng W.K."/>
            <person name="Zhao L."/>
            <person name="Hu C.X."/>
            <person name="Zhou Y.K."/>
            <person name="Han B.P."/>
            <person name="Song L.R."/>
            <person name="Shu W.S."/>
        </authorList>
    </citation>
    <scope>NUCLEOTIDE SEQUENCE [LARGE SCALE GENOMIC DNA]</scope>
    <source>
        <strain evidence="2 3">FACHB-252</strain>
    </source>
</reference>
<evidence type="ECO:0000313" key="3">
    <source>
        <dbReference type="Proteomes" id="UP000606396"/>
    </source>
</evidence>
<proteinExistence type="predicted"/>
<accession>A0ABR8H8X4</accession>
<feature type="domain" description="HNH nuclease" evidence="1">
    <location>
        <begin position="34"/>
        <end position="98"/>
    </location>
</feature>
<sequence>MSSIKLYLQIKQHRQHPNLPVYWWRRQPLDQWEVTRQRIYKRDRGICQSPSNAPPKNNELCMGKVKLRVAHIDHIRPLSSGGSNHASNLRTLCPVCHALRLDRKHDGMRSSLVKKGLIPVNWKQFVWDEVVSDRSSR</sequence>
<dbReference type="PIRSF" id="PIRSF035609">
    <property type="entry name" value="UCP035609_HNH_endo"/>
    <property type="match status" value="1"/>
</dbReference>
<dbReference type="Gene3D" id="1.10.30.50">
    <property type="match status" value="1"/>
</dbReference>
<dbReference type="GO" id="GO:0004519">
    <property type="term" value="F:endonuclease activity"/>
    <property type="evidence" value="ECO:0007669"/>
    <property type="project" value="UniProtKB-KW"/>
</dbReference>
<protein>
    <submittedName>
        <fullName evidence="2">HNH endonuclease</fullName>
    </submittedName>
</protein>
<dbReference type="EMBL" id="JACJTC010000006">
    <property type="protein sequence ID" value="MBD2611533.1"/>
    <property type="molecule type" value="Genomic_DNA"/>
</dbReference>
<dbReference type="InterPro" id="IPR003615">
    <property type="entry name" value="HNH_nuc"/>
</dbReference>
<keyword evidence="2" id="KW-0378">Hydrolase</keyword>
<dbReference type="InterPro" id="IPR002711">
    <property type="entry name" value="HNH"/>
</dbReference>
<dbReference type="Pfam" id="PF01844">
    <property type="entry name" value="HNH"/>
    <property type="match status" value="1"/>
</dbReference>
<evidence type="ECO:0000313" key="2">
    <source>
        <dbReference type="EMBL" id="MBD2611533.1"/>
    </source>
</evidence>
<dbReference type="InterPro" id="IPR017038">
    <property type="entry name" value="UCP035609_HNH_endonucl"/>
</dbReference>
<keyword evidence="2" id="KW-0540">Nuclease</keyword>
<evidence type="ECO:0000259" key="1">
    <source>
        <dbReference type="SMART" id="SM00507"/>
    </source>
</evidence>
<dbReference type="CDD" id="cd00085">
    <property type="entry name" value="HNHc"/>
    <property type="match status" value="1"/>
</dbReference>
<dbReference type="SMART" id="SM00507">
    <property type="entry name" value="HNHc"/>
    <property type="match status" value="1"/>
</dbReference>
<dbReference type="Proteomes" id="UP000606396">
    <property type="component" value="Unassembled WGS sequence"/>
</dbReference>
<gene>
    <name evidence="2" type="ORF">H6G94_09650</name>
</gene>
<keyword evidence="3" id="KW-1185">Reference proteome</keyword>
<keyword evidence="2" id="KW-0255">Endonuclease</keyword>
<organism evidence="2 3">
    <name type="scientific">Nostoc punctiforme FACHB-252</name>
    <dbReference type="NCBI Taxonomy" id="1357509"/>
    <lineage>
        <taxon>Bacteria</taxon>
        <taxon>Bacillati</taxon>
        <taxon>Cyanobacteriota</taxon>
        <taxon>Cyanophyceae</taxon>
        <taxon>Nostocales</taxon>
        <taxon>Nostocaceae</taxon>
        <taxon>Nostoc</taxon>
    </lineage>
</organism>
<name>A0ABR8H8X4_NOSPU</name>
<dbReference type="RefSeq" id="WP_190949248.1">
    <property type="nucleotide sequence ID" value="NZ_JACJTC010000006.1"/>
</dbReference>
<comment type="caution">
    <text evidence="2">The sequence shown here is derived from an EMBL/GenBank/DDBJ whole genome shotgun (WGS) entry which is preliminary data.</text>
</comment>